<evidence type="ECO:0000256" key="1">
    <source>
        <dbReference type="SAM" id="MobiDB-lite"/>
    </source>
</evidence>
<name>A0A318ZKM8_9EURO</name>
<dbReference type="PROSITE" id="PS00141">
    <property type="entry name" value="ASP_PROTEASE"/>
    <property type="match status" value="1"/>
</dbReference>
<dbReference type="GeneID" id="37077495"/>
<gene>
    <name evidence="2" type="ORF">BP01DRAFT_363302</name>
</gene>
<dbReference type="AlphaFoldDB" id="A0A318ZKM8"/>
<sequence>MPPGSPLSPYGAMRIRRKHSFRKALKHEYPGHQLDQIEKAVQESQQRVDLQLEAGQQVDPQPEEEQSEDEQQPRCSCQRSHCPLCEHPPHHTAEDWPPHEFWPPRCSFEDYESQAVCKLDDADITVSPAFCWEDALWQGYTSRLMQFTHATARMGLGTTERLCTVLLDTGAPTSFINPGHARAIPGAFIQPCEPYGMLDWTNFATNRHTATECAVFFVYIPDHLGHKMSRRRWTRIVVRAVISPNAGTHKLILGCDLLAREDIVLDLRRTIGLIGSSQTLFRLEVDWVNPNSNMY</sequence>
<proteinExistence type="predicted"/>
<dbReference type="OrthoDB" id="4458692at2759"/>
<dbReference type="GO" id="GO:0006508">
    <property type="term" value="P:proteolysis"/>
    <property type="evidence" value="ECO:0007669"/>
    <property type="project" value="InterPro"/>
</dbReference>
<protein>
    <submittedName>
        <fullName evidence="2">Uncharacterized protein</fullName>
    </submittedName>
</protein>
<accession>A0A318ZKM8</accession>
<organism evidence="2 3">
    <name type="scientific">Aspergillus saccharolyticus JOP 1030-1</name>
    <dbReference type="NCBI Taxonomy" id="1450539"/>
    <lineage>
        <taxon>Eukaryota</taxon>
        <taxon>Fungi</taxon>
        <taxon>Dikarya</taxon>
        <taxon>Ascomycota</taxon>
        <taxon>Pezizomycotina</taxon>
        <taxon>Eurotiomycetes</taxon>
        <taxon>Eurotiomycetidae</taxon>
        <taxon>Eurotiales</taxon>
        <taxon>Aspergillaceae</taxon>
        <taxon>Aspergillus</taxon>
        <taxon>Aspergillus subgen. Circumdati</taxon>
    </lineage>
</organism>
<evidence type="ECO:0000313" key="2">
    <source>
        <dbReference type="EMBL" id="PYH48129.1"/>
    </source>
</evidence>
<dbReference type="RefSeq" id="XP_025434111.1">
    <property type="nucleotide sequence ID" value="XM_025576266.1"/>
</dbReference>
<dbReference type="EMBL" id="KZ821222">
    <property type="protein sequence ID" value="PYH48129.1"/>
    <property type="molecule type" value="Genomic_DNA"/>
</dbReference>
<dbReference type="InterPro" id="IPR001969">
    <property type="entry name" value="Aspartic_peptidase_AS"/>
</dbReference>
<keyword evidence="3" id="KW-1185">Reference proteome</keyword>
<reference evidence="2 3" key="1">
    <citation type="submission" date="2016-12" db="EMBL/GenBank/DDBJ databases">
        <title>The genomes of Aspergillus section Nigri reveals drivers in fungal speciation.</title>
        <authorList>
            <consortium name="DOE Joint Genome Institute"/>
            <person name="Vesth T.C."/>
            <person name="Nybo J."/>
            <person name="Theobald S."/>
            <person name="Brandl J."/>
            <person name="Frisvad J.C."/>
            <person name="Nielsen K.F."/>
            <person name="Lyhne E.K."/>
            <person name="Kogle M.E."/>
            <person name="Kuo A."/>
            <person name="Riley R."/>
            <person name="Clum A."/>
            <person name="Nolan M."/>
            <person name="Lipzen A."/>
            <person name="Salamov A."/>
            <person name="Henrissat B."/>
            <person name="Wiebenga A."/>
            <person name="De Vries R.P."/>
            <person name="Grigoriev I.V."/>
            <person name="Mortensen U.H."/>
            <person name="Andersen M.R."/>
            <person name="Baker S.E."/>
        </authorList>
    </citation>
    <scope>NUCLEOTIDE SEQUENCE [LARGE SCALE GENOMIC DNA]</scope>
    <source>
        <strain evidence="2 3">JOP 1030-1</strain>
    </source>
</reference>
<dbReference type="Proteomes" id="UP000248349">
    <property type="component" value="Unassembled WGS sequence"/>
</dbReference>
<feature type="region of interest" description="Disordered" evidence="1">
    <location>
        <begin position="43"/>
        <end position="73"/>
    </location>
</feature>
<evidence type="ECO:0000313" key="3">
    <source>
        <dbReference type="Proteomes" id="UP000248349"/>
    </source>
</evidence>
<dbReference type="GO" id="GO:0004190">
    <property type="term" value="F:aspartic-type endopeptidase activity"/>
    <property type="evidence" value="ECO:0007669"/>
    <property type="project" value="InterPro"/>
</dbReference>
<feature type="compositionally biased region" description="Acidic residues" evidence="1">
    <location>
        <begin position="61"/>
        <end position="70"/>
    </location>
</feature>